<protein>
    <submittedName>
        <fullName evidence="2">Uncharacterized protein</fullName>
    </submittedName>
</protein>
<reference evidence="2" key="1">
    <citation type="submission" date="2023-11" db="EMBL/GenBank/DDBJ databases">
        <title>Genome assemblies of two species of porcelain crab, Petrolisthes cinctipes and Petrolisthes manimaculis (Anomura: Porcellanidae).</title>
        <authorList>
            <person name="Angst P."/>
        </authorList>
    </citation>
    <scope>NUCLEOTIDE SEQUENCE</scope>
    <source>
        <strain evidence="2">PB745_02</strain>
        <tissue evidence="2">Gill</tissue>
    </source>
</reference>
<proteinExistence type="predicted"/>
<feature type="region of interest" description="Disordered" evidence="1">
    <location>
        <begin position="407"/>
        <end position="436"/>
    </location>
</feature>
<feature type="compositionally biased region" description="Basic residues" evidence="1">
    <location>
        <begin position="371"/>
        <end position="385"/>
    </location>
</feature>
<name>A0AAE1NDV2_9EUCA</name>
<feature type="compositionally biased region" description="Pro residues" evidence="1">
    <location>
        <begin position="282"/>
        <end position="298"/>
    </location>
</feature>
<dbReference type="PRINTS" id="PR01217">
    <property type="entry name" value="PRICHEXTENSN"/>
</dbReference>
<sequence>MEVLRLCGGRQPHQDAPIDLSTSARSAALLLRQPWPPELTPESTTITTTITTKPPPPRYIPIPKKRHCHASPCTTTMLTPTPTPARYSPHPDPPSSPEVARKRPRLESPRPPDSYGWGGGGGEVGSSTRVGDGDGDGDRSGVRAGAGTGREEESHQSEMRRHGSQRWSPCPSRGVPGGHLLATLLRLQTQAVHTSPTSPALKDTDALVSAVQQSQILYYSYCSQLLHALAAQQHGHSAQDTHQDTQDTLTALLTPHDTSTQAHDTLSSILRARLHTQLNDQDPPPAANPPHPPHPLPPTTTLTAIGTAPQTATETTVVSGGACVTPGITEPHRPASTDSHTGSINTLPSSTTGALDDFDFSPSETSTTTGVRRRAPRALTGKHVRPGTGASASTLITLRQKLQERQKYREVYGCDPPQQPPKTNNSKGKAKKRGNT</sequence>
<keyword evidence="3" id="KW-1185">Reference proteome</keyword>
<dbReference type="AlphaFoldDB" id="A0AAE1NDV2"/>
<feature type="compositionally biased region" description="Basic and acidic residues" evidence="1">
    <location>
        <begin position="99"/>
        <end position="110"/>
    </location>
</feature>
<dbReference type="EMBL" id="JAWZYT010006381">
    <property type="protein sequence ID" value="KAK4288270.1"/>
    <property type="molecule type" value="Genomic_DNA"/>
</dbReference>
<feature type="region of interest" description="Disordered" evidence="1">
    <location>
        <begin position="324"/>
        <end position="395"/>
    </location>
</feature>
<evidence type="ECO:0000313" key="3">
    <source>
        <dbReference type="Proteomes" id="UP001292094"/>
    </source>
</evidence>
<evidence type="ECO:0000313" key="2">
    <source>
        <dbReference type="EMBL" id="KAK4288270.1"/>
    </source>
</evidence>
<dbReference type="Proteomes" id="UP001292094">
    <property type="component" value="Unassembled WGS sequence"/>
</dbReference>
<accession>A0AAE1NDV2</accession>
<feature type="region of interest" description="Disordered" evidence="1">
    <location>
        <begin position="36"/>
        <end position="175"/>
    </location>
</feature>
<organism evidence="2 3">
    <name type="scientific">Petrolisthes manimaculis</name>
    <dbReference type="NCBI Taxonomy" id="1843537"/>
    <lineage>
        <taxon>Eukaryota</taxon>
        <taxon>Metazoa</taxon>
        <taxon>Ecdysozoa</taxon>
        <taxon>Arthropoda</taxon>
        <taxon>Crustacea</taxon>
        <taxon>Multicrustacea</taxon>
        <taxon>Malacostraca</taxon>
        <taxon>Eumalacostraca</taxon>
        <taxon>Eucarida</taxon>
        <taxon>Decapoda</taxon>
        <taxon>Pleocyemata</taxon>
        <taxon>Anomura</taxon>
        <taxon>Galatheoidea</taxon>
        <taxon>Porcellanidae</taxon>
        <taxon>Petrolisthes</taxon>
    </lineage>
</organism>
<evidence type="ECO:0000256" key="1">
    <source>
        <dbReference type="SAM" id="MobiDB-lite"/>
    </source>
</evidence>
<feature type="region of interest" description="Disordered" evidence="1">
    <location>
        <begin position="278"/>
        <end position="303"/>
    </location>
</feature>
<feature type="compositionally biased region" description="Low complexity" evidence="1">
    <location>
        <begin position="40"/>
        <end position="52"/>
    </location>
</feature>
<comment type="caution">
    <text evidence="2">The sequence shown here is derived from an EMBL/GenBank/DDBJ whole genome shotgun (WGS) entry which is preliminary data.</text>
</comment>
<feature type="compositionally biased region" description="Polar residues" evidence="1">
    <location>
        <begin position="336"/>
        <end position="353"/>
    </location>
</feature>
<feature type="compositionally biased region" description="Basic and acidic residues" evidence="1">
    <location>
        <begin position="149"/>
        <end position="161"/>
    </location>
</feature>
<gene>
    <name evidence="2" type="ORF">Pmani_038689</name>
</gene>